<feature type="transmembrane region" description="Helical" evidence="7">
    <location>
        <begin position="220"/>
        <end position="240"/>
    </location>
</feature>
<proteinExistence type="predicted"/>
<feature type="transmembrane region" description="Helical" evidence="7">
    <location>
        <begin position="134"/>
        <end position="155"/>
    </location>
</feature>
<protein>
    <submittedName>
        <fullName evidence="8">Branched-chain amino acid ABC transporter permease</fullName>
    </submittedName>
</protein>
<dbReference type="EMBL" id="CP060131">
    <property type="protein sequence ID" value="QNG50303.1"/>
    <property type="molecule type" value="Genomic_DNA"/>
</dbReference>
<feature type="region of interest" description="Disordered" evidence="6">
    <location>
        <begin position="1"/>
        <end position="42"/>
    </location>
</feature>
<keyword evidence="2" id="KW-1003">Cell membrane</keyword>
<evidence type="ECO:0000313" key="9">
    <source>
        <dbReference type="Proteomes" id="UP000515728"/>
    </source>
</evidence>
<keyword evidence="4 7" id="KW-1133">Transmembrane helix</keyword>
<evidence type="ECO:0000256" key="6">
    <source>
        <dbReference type="SAM" id="MobiDB-lite"/>
    </source>
</evidence>
<dbReference type="InterPro" id="IPR001851">
    <property type="entry name" value="ABC_transp_permease"/>
</dbReference>
<evidence type="ECO:0000256" key="7">
    <source>
        <dbReference type="SAM" id="Phobius"/>
    </source>
</evidence>
<reference evidence="8 9" key="1">
    <citation type="submission" date="2020-08" db="EMBL/GenBank/DDBJ databases">
        <authorList>
            <person name="Mo P."/>
        </authorList>
    </citation>
    <scope>NUCLEOTIDE SEQUENCE [LARGE SCALE GENOMIC DNA]</scope>
    <source>
        <strain evidence="8 9">CGMCC 4.1532</strain>
    </source>
</reference>
<organism evidence="8 9">
    <name type="scientific">Pseudonocardia petroleophila</name>
    <dbReference type="NCBI Taxonomy" id="37331"/>
    <lineage>
        <taxon>Bacteria</taxon>
        <taxon>Bacillati</taxon>
        <taxon>Actinomycetota</taxon>
        <taxon>Actinomycetes</taxon>
        <taxon>Pseudonocardiales</taxon>
        <taxon>Pseudonocardiaceae</taxon>
        <taxon>Pseudonocardia</taxon>
    </lineage>
</organism>
<dbReference type="InterPro" id="IPR043428">
    <property type="entry name" value="LivM-like"/>
</dbReference>
<dbReference type="KEGG" id="ppel:H6H00_18865"/>
<dbReference type="Proteomes" id="UP000515728">
    <property type="component" value="Chromosome"/>
</dbReference>
<keyword evidence="3 7" id="KW-0812">Transmembrane</keyword>
<evidence type="ECO:0000256" key="4">
    <source>
        <dbReference type="ARBA" id="ARBA00022989"/>
    </source>
</evidence>
<gene>
    <name evidence="8" type="ORF">H6H00_18865</name>
</gene>
<dbReference type="RefSeq" id="WP_185717065.1">
    <property type="nucleotide sequence ID" value="NZ_BAAAWI010000001.1"/>
</dbReference>
<evidence type="ECO:0000313" key="8">
    <source>
        <dbReference type="EMBL" id="QNG50303.1"/>
    </source>
</evidence>
<feature type="transmembrane region" description="Helical" evidence="7">
    <location>
        <begin position="307"/>
        <end position="335"/>
    </location>
</feature>
<feature type="transmembrane region" description="Helical" evidence="7">
    <location>
        <begin position="82"/>
        <end position="101"/>
    </location>
</feature>
<feature type="transmembrane region" description="Helical" evidence="7">
    <location>
        <begin position="60"/>
        <end position="76"/>
    </location>
</feature>
<sequence length="399" mass="42074">MASPPETAPASDRSATPPTPARLPVPSAARAAERGGRPHRRLSRSYAQDLRLFHTRGSKVGLALLLTGYLVFPTVVQDDFWLSVLIYSGVTAIGATGLNLLTGFCGQVSLGHAFFVGAGAYCAAVFGGDLGLPLPLWLLGAAVVGAIVGALVGPFALRLRGLYLAIVTLGLVFVGAHLWRNLTPLTGGNFGTSITADVSIGPFDLDDLSLFGEQFSRNQGWFWLVWGLVLVTTLLTRNLMRTRAGRAMQAVRDRDVAAEVIGVSAGRYKIGTFAVSSAIAAVAGSLFGAYQQFISPEEWGLILSVQYIAVIIVGGMGTVMGPILGALFVGALPALIDRYSDVIPGVSDGVGSDGFISVSALNQAVFGLLIVVFLVVEPRGLAGIWLRVKAYFTSWPFSY</sequence>
<comment type="subcellular location">
    <subcellularLocation>
        <location evidence="1">Cell membrane</location>
        <topology evidence="1">Multi-pass membrane protein</topology>
    </subcellularLocation>
</comment>
<evidence type="ECO:0000256" key="3">
    <source>
        <dbReference type="ARBA" id="ARBA00022692"/>
    </source>
</evidence>
<dbReference type="Pfam" id="PF02653">
    <property type="entry name" value="BPD_transp_2"/>
    <property type="match status" value="1"/>
</dbReference>
<evidence type="ECO:0000256" key="5">
    <source>
        <dbReference type="ARBA" id="ARBA00023136"/>
    </source>
</evidence>
<dbReference type="GO" id="GO:0005886">
    <property type="term" value="C:plasma membrane"/>
    <property type="evidence" value="ECO:0007669"/>
    <property type="project" value="UniProtKB-SubCell"/>
</dbReference>
<feature type="transmembrane region" description="Helical" evidence="7">
    <location>
        <begin position="108"/>
        <end position="128"/>
    </location>
</feature>
<dbReference type="PANTHER" id="PTHR30482">
    <property type="entry name" value="HIGH-AFFINITY BRANCHED-CHAIN AMINO ACID TRANSPORT SYSTEM PERMEASE"/>
    <property type="match status" value="1"/>
</dbReference>
<feature type="transmembrane region" description="Helical" evidence="7">
    <location>
        <begin position="162"/>
        <end position="179"/>
    </location>
</feature>
<accession>A0A7G7MBZ2</accession>
<keyword evidence="5 7" id="KW-0472">Membrane</keyword>
<dbReference type="CDD" id="cd06581">
    <property type="entry name" value="TM_PBP1_LivM_like"/>
    <property type="match status" value="1"/>
</dbReference>
<evidence type="ECO:0000256" key="1">
    <source>
        <dbReference type="ARBA" id="ARBA00004651"/>
    </source>
</evidence>
<keyword evidence="9" id="KW-1185">Reference proteome</keyword>
<dbReference type="GO" id="GO:0015658">
    <property type="term" value="F:branched-chain amino acid transmembrane transporter activity"/>
    <property type="evidence" value="ECO:0007669"/>
    <property type="project" value="InterPro"/>
</dbReference>
<dbReference type="PANTHER" id="PTHR30482:SF5">
    <property type="entry name" value="ABC TRANSPORTER PERMEASE PROTEIN"/>
    <property type="match status" value="1"/>
</dbReference>
<feature type="transmembrane region" description="Helical" evidence="7">
    <location>
        <begin position="355"/>
        <end position="376"/>
    </location>
</feature>
<name>A0A7G7MBZ2_9PSEU</name>
<evidence type="ECO:0000256" key="2">
    <source>
        <dbReference type="ARBA" id="ARBA00022475"/>
    </source>
</evidence>
<dbReference type="AlphaFoldDB" id="A0A7G7MBZ2"/>